<keyword evidence="4" id="KW-0808">Transferase</keyword>
<organism evidence="10 11">
    <name type="scientific">Aspergillus tanneri</name>
    <dbReference type="NCBI Taxonomy" id="1220188"/>
    <lineage>
        <taxon>Eukaryota</taxon>
        <taxon>Fungi</taxon>
        <taxon>Dikarya</taxon>
        <taxon>Ascomycota</taxon>
        <taxon>Pezizomycotina</taxon>
        <taxon>Eurotiomycetes</taxon>
        <taxon>Eurotiomycetidae</taxon>
        <taxon>Eurotiales</taxon>
        <taxon>Aspergillaceae</taxon>
        <taxon>Aspergillus</taxon>
        <taxon>Aspergillus subgen. Circumdati</taxon>
    </lineage>
</organism>
<reference evidence="10 11" key="1">
    <citation type="submission" date="2019-03" db="EMBL/GenBank/DDBJ databases">
        <title>The genome sequence of a newly discovered highly antifungal drug resistant Aspergillus species, Aspergillus tanneri NIH 1004.</title>
        <authorList>
            <person name="Mounaud S."/>
            <person name="Singh I."/>
            <person name="Joardar V."/>
            <person name="Pakala S."/>
            <person name="Pakala S."/>
            <person name="Venepally P."/>
            <person name="Hoover J."/>
            <person name="Nierman W."/>
            <person name="Chung J."/>
            <person name="Losada L."/>
        </authorList>
    </citation>
    <scope>NUCLEOTIDE SEQUENCE [LARGE SCALE GENOMIC DNA]</scope>
    <source>
        <strain evidence="10 11">NIH1004</strain>
    </source>
</reference>
<dbReference type="STRING" id="1220188.A0A4S3JCI6"/>
<comment type="pathway">
    <text evidence="2">Lipid metabolism.</text>
</comment>
<evidence type="ECO:0000256" key="7">
    <source>
        <dbReference type="ARBA" id="ARBA00047622"/>
    </source>
</evidence>
<comment type="pathway">
    <text evidence="1">Phospholipid metabolism; phosphatidylcholine biosynthesis.</text>
</comment>
<dbReference type="InterPro" id="IPR029063">
    <property type="entry name" value="SAM-dependent_MTases_sf"/>
</dbReference>
<evidence type="ECO:0000256" key="8">
    <source>
        <dbReference type="ARBA" id="ARBA00047841"/>
    </source>
</evidence>
<dbReference type="VEuPathDB" id="FungiDB:EYZ11_007743"/>
<name>A0A4S3JCI6_9EURO</name>
<evidence type="ECO:0000256" key="5">
    <source>
        <dbReference type="ARBA" id="ARBA00035674"/>
    </source>
</evidence>
<evidence type="ECO:0000256" key="2">
    <source>
        <dbReference type="ARBA" id="ARBA00005189"/>
    </source>
</evidence>
<dbReference type="Gene3D" id="3.40.50.150">
    <property type="entry name" value="Vaccinia Virus protein VP39"/>
    <property type="match status" value="1"/>
</dbReference>
<keyword evidence="3" id="KW-0489">Methyltransferase</keyword>
<dbReference type="Pfam" id="PF13649">
    <property type="entry name" value="Methyltransf_25"/>
    <property type="match status" value="1"/>
</dbReference>
<dbReference type="InterPro" id="IPR041698">
    <property type="entry name" value="Methyltransf_25"/>
</dbReference>
<accession>A0A4S3JCI6</accession>
<dbReference type="AlphaFoldDB" id="A0A4S3JCI6"/>
<comment type="catalytic activity">
    <reaction evidence="6">
        <text>N,N-dimethylethanolamine phosphate + S-adenosyl-L-methionine = phosphocholine + S-adenosyl-L-homocysteine + H(+)</text>
        <dbReference type="Rhea" id="RHEA:25325"/>
        <dbReference type="ChEBI" id="CHEBI:15378"/>
        <dbReference type="ChEBI" id="CHEBI:57856"/>
        <dbReference type="ChEBI" id="CHEBI:58641"/>
        <dbReference type="ChEBI" id="CHEBI:59789"/>
        <dbReference type="ChEBI" id="CHEBI:295975"/>
        <dbReference type="EC" id="2.1.1.103"/>
    </reaction>
    <physiologicalReaction direction="left-to-right" evidence="6">
        <dbReference type="Rhea" id="RHEA:25326"/>
    </physiologicalReaction>
</comment>
<evidence type="ECO:0000313" key="10">
    <source>
        <dbReference type="EMBL" id="THC92782.1"/>
    </source>
</evidence>
<dbReference type="EMBL" id="SOSA01000309">
    <property type="protein sequence ID" value="THC92782.1"/>
    <property type="molecule type" value="Genomic_DNA"/>
</dbReference>
<evidence type="ECO:0000313" key="11">
    <source>
        <dbReference type="Proteomes" id="UP000308092"/>
    </source>
</evidence>
<proteinExistence type="predicted"/>
<evidence type="ECO:0000256" key="3">
    <source>
        <dbReference type="ARBA" id="ARBA00022603"/>
    </source>
</evidence>
<evidence type="ECO:0000256" key="4">
    <source>
        <dbReference type="ARBA" id="ARBA00022679"/>
    </source>
</evidence>
<keyword evidence="11" id="KW-1185">Reference proteome</keyword>
<comment type="catalytic activity">
    <reaction evidence="8">
        <text>N-methylethanolamine phosphate + S-adenosyl-L-methionine = N,N-dimethylethanolamine phosphate + S-adenosyl-L-homocysteine + H(+)</text>
        <dbReference type="Rhea" id="RHEA:25321"/>
        <dbReference type="ChEBI" id="CHEBI:15378"/>
        <dbReference type="ChEBI" id="CHEBI:57781"/>
        <dbReference type="ChEBI" id="CHEBI:57856"/>
        <dbReference type="ChEBI" id="CHEBI:58641"/>
        <dbReference type="ChEBI" id="CHEBI:59789"/>
        <dbReference type="EC" id="2.1.1.103"/>
    </reaction>
    <physiologicalReaction direction="left-to-right" evidence="8">
        <dbReference type="Rhea" id="RHEA:25322"/>
    </physiologicalReaction>
</comment>
<dbReference type="PANTHER" id="PTHR44307:SF2">
    <property type="entry name" value="PHOSPHOETHANOLAMINE METHYLTRANSFERASE ISOFORM X1"/>
    <property type="match status" value="1"/>
</dbReference>
<dbReference type="CDD" id="cd02440">
    <property type="entry name" value="AdoMet_MTases"/>
    <property type="match status" value="1"/>
</dbReference>
<comment type="caution">
    <text evidence="10">The sequence shown here is derived from an EMBL/GenBank/DDBJ whole genome shotgun (WGS) entry which is preliminary data.</text>
</comment>
<feature type="domain" description="Methyltransferase" evidence="9">
    <location>
        <begin position="70"/>
        <end position="163"/>
    </location>
</feature>
<dbReference type="SUPFAM" id="SSF53335">
    <property type="entry name" value="S-adenosyl-L-methionine-dependent methyltransferases"/>
    <property type="match status" value="1"/>
</dbReference>
<protein>
    <recommendedName>
        <fullName evidence="5">phosphoethanolamine N-methyltransferase</fullName>
        <ecNumber evidence="5">2.1.1.103</ecNumber>
    </recommendedName>
</protein>
<dbReference type="Proteomes" id="UP000308092">
    <property type="component" value="Unassembled WGS sequence"/>
</dbReference>
<dbReference type="GO" id="GO:0000234">
    <property type="term" value="F:phosphoethanolamine N-methyltransferase activity"/>
    <property type="evidence" value="ECO:0007669"/>
    <property type="project" value="UniProtKB-EC"/>
</dbReference>
<dbReference type="EC" id="2.1.1.103" evidence="5"/>
<comment type="catalytic activity">
    <reaction evidence="7">
        <text>phosphoethanolamine + S-adenosyl-L-methionine = N-methylethanolamine phosphate + S-adenosyl-L-homocysteine + H(+)</text>
        <dbReference type="Rhea" id="RHEA:20365"/>
        <dbReference type="ChEBI" id="CHEBI:15378"/>
        <dbReference type="ChEBI" id="CHEBI:57781"/>
        <dbReference type="ChEBI" id="CHEBI:57856"/>
        <dbReference type="ChEBI" id="CHEBI:58190"/>
        <dbReference type="ChEBI" id="CHEBI:59789"/>
        <dbReference type="EC" id="2.1.1.103"/>
    </reaction>
    <physiologicalReaction direction="left-to-right" evidence="7">
        <dbReference type="Rhea" id="RHEA:20366"/>
    </physiologicalReaction>
</comment>
<evidence type="ECO:0000256" key="6">
    <source>
        <dbReference type="ARBA" id="ARBA00047619"/>
    </source>
</evidence>
<dbReference type="GO" id="GO:0032259">
    <property type="term" value="P:methylation"/>
    <property type="evidence" value="ECO:0007669"/>
    <property type="project" value="UniProtKB-KW"/>
</dbReference>
<evidence type="ECO:0000256" key="1">
    <source>
        <dbReference type="ARBA" id="ARBA00004969"/>
    </source>
</evidence>
<sequence>MGVVMRKILAANSTFRKGREAKLQKNKMINDIAQFYDSIANIYDNGFAHNQGLLDFIERVKPHLPRSAHILDIGCGTGHPVSTTLAASGHRITGVDLSPAMVALSQERVPEGRFVVADMREYEHSVAEDQPDAIFSVFAMFRLGREEIEELVKKWASWLNVNGLLCIATMAADDCDPEKIANGYDIDGLCARAVRQQFMKKEVFHTLFTRRGWTEILHQNGLEELDVRSALFVPPKSMSTSNANFYYIIARKRV</sequence>
<evidence type="ECO:0000259" key="9">
    <source>
        <dbReference type="Pfam" id="PF13649"/>
    </source>
</evidence>
<gene>
    <name evidence="10" type="ORF">EYZ11_007743</name>
</gene>
<dbReference type="PANTHER" id="PTHR44307">
    <property type="entry name" value="PHOSPHOETHANOLAMINE METHYLTRANSFERASE"/>
    <property type="match status" value="1"/>
</dbReference>